<evidence type="ECO:0000313" key="1">
    <source>
        <dbReference type="EMBL" id="GFD54513.1"/>
    </source>
</evidence>
<dbReference type="EMBL" id="BKCJ011806872">
    <property type="protein sequence ID" value="GFD54513.1"/>
    <property type="molecule type" value="Genomic_DNA"/>
</dbReference>
<gene>
    <name evidence="1" type="ORF">Tci_926482</name>
</gene>
<reference evidence="1" key="1">
    <citation type="journal article" date="2019" name="Sci. Rep.">
        <title>Draft genome of Tanacetum cinerariifolium, the natural source of mosquito coil.</title>
        <authorList>
            <person name="Yamashiro T."/>
            <person name="Shiraishi A."/>
            <person name="Satake H."/>
            <person name="Nakayama K."/>
        </authorList>
    </citation>
    <scope>NUCLEOTIDE SEQUENCE</scope>
</reference>
<sequence length="89" mass="9606">VEGAAVAAAHEAQNLVRAALQRQVEVRHKAPRSRHSLDNLVGQQIGLARADAEALNALDLIQGLHQLGKVFLALARRPLQAKIAQVHAR</sequence>
<name>A0A699X642_TANCI</name>
<organism evidence="1">
    <name type="scientific">Tanacetum cinerariifolium</name>
    <name type="common">Dalmatian daisy</name>
    <name type="synonym">Chrysanthemum cinerariifolium</name>
    <dbReference type="NCBI Taxonomy" id="118510"/>
    <lineage>
        <taxon>Eukaryota</taxon>
        <taxon>Viridiplantae</taxon>
        <taxon>Streptophyta</taxon>
        <taxon>Embryophyta</taxon>
        <taxon>Tracheophyta</taxon>
        <taxon>Spermatophyta</taxon>
        <taxon>Magnoliopsida</taxon>
        <taxon>eudicotyledons</taxon>
        <taxon>Gunneridae</taxon>
        <taxon>Pentapetalae</taxon>
        <taxon>asterids</taxon>
        <taxon>campanulids</taxon>
        <taxon>Asterales</taxon>
        <taxon>Asteraceae</taxon>
        <taxon>Asteroideae</taxon>
        <taxon>Anthemideae</taxon>
        <taxon>Anthemidinae</taxon>
        <taxon>Tanacetum</taxon>
    </lineage>
</organism>
<feature type="non-terminal residue" evidence="1">
    <location>
        <position position="1"/>
    </location>
</feature>
<comment type="caution">
    <text evidence="1">The sequence shown here is derived from an EMBL/GenBank/DDBJ whole genome shotgun (WGS) entry which is preliminary data.</text>
</comment>
<accession>A0A699X642</accession>
<dbReference type="AlphaFoldDB" id="A0A699X642"/>
<proteinExistence type="predicted"/>
<protein>
    <submittedName>
        <fullName evidence="1">Uncharacterized protein</fullName>
    </submittedName>
</protein>